<name>A0A8D8C449_CULPI</name>
<dbReference type="EMBL" id="HBUE01102261">
    <property type="protein sequence ID" value="CAG6485958.1"/>
    <property type="molecule type" value="Transcribed_RNA"/>
</dbReference>
<organism evidence="1">
    <name type="scientific">Culex pipiens</name>
    <name type="common">House mosquito</name>
    <dbReference type="NCBI Taxonomy" id="7175"/>
    <lineage>
        <taxon>Eukaryota</taxon>
        <taxon>Metazoa</taxon>
        <taxon>Ecdysozoa</taxon>
        <taxon>Arthropoda</taxon>
        <taxon>Hexapoda</taxon>
        <taxon>Insecta</taxon>
        <taxon>Pterygota</taxon>
        <taxon>Neoptera</taxon>
        <taxon>Endopterygota</taxon>
        <taxon>Diptera</taxon>
        <taxon>Nematocera</taxon>
        <taxon>Culicoidea</taxon>
        <taxon>Culicidae</taxon>
        <taxon>Culicinae</taxon>
        <taxon>Culicini</taxon>
        <taxon>Culex</taxon>
        <taxon>Culex</taxon>
    </lineage>
</organism>
<sequence length="103" mass="11801">MIYSLLAGAVAVRTNKDQTDRNFPPKKKLCFFIQANNLVQNRKRYVFRKTNRTNFISRLKAGNHPHQKFRPVNRPNADTKLVELRGGTSVFVTSVAVSVFGHR</sequence>
<accession>A0A8D8C449</accession>
<proteinExistence type="predicted"/>
<reference evidence="1" key="1">
    <citation type="submission" date="2021-05" db="EMBL/GenBank/DDBJ databases">
        <authorList>
            <person name="Alioto T."/>
            <person name="Alioto T."/>
            <person name="Gomez Garrido J."/>
        </authorList>
    </citation>
    <scope>NUCLEOTIDE SEQUENCE</scope>
</reference>
<dbReference type="AlphaFoldDB" id="A0A8D8C449"/>
<evidence type="ECO:0000313" key="1">
    <source>
        <dbReference type="EMBL" id="CAG6485958.1"/>
    </source>
</evidence>
<protein>
    <submittedName>
        <fullName evidence="1">(northern house mosquito) hypothetical protein</fullName>
    </submittedName>
</protein>